<organism evidence="2 3">
    <name type="scientific">Trichomalopsis sarcophagae</name>
    <dbReference type="NCBI Taxonomy" id="543379"/>
    <lineage>
        <taxon>Eukaryota</taxon>
        <taxon>Metazoa</taxon>
        <taxon>Ecdysozoa</taxon>
        <taxon>Arthropoda</taxon>
        <taxon>Hexapoda</taxon>
        <taxon>Insecta</taxon>
        <taxon>Pterygota</taxon>
        <taxon>Neoptera</taxon>
        <taxon>Endopterygota</taxon>
        <taxon>Hymenoptera</taxon>
        <taxon>Apocrita</taxon>
        <taxon>Proctotrupomorpha</taxon>
        <taxon>Chalcidoidea</taxon>
        <taxon>Pteromalidae</taxon>
        <taxon>Pteromalinae</taxon>
        <taxon>Trichomalopsis</taxon>
    </lineage>
</organism>
<name>A0A232FAQ6_9HYME</name>
<gene>
    <name evidence="2" type="ORF">TSAR_006924</name>
</gene>
<evidence type="ECO:0000256" key="1">
    <source>
        <dbReference type="SAM" id="MobiDB-lite"/>
    </source>
</evidence>
<feature type="compositionally biased region" description="Basic and acidic residues" evidence="1">
    <location>
        <begin position="1"/>
        <end position="21"/>
    </location>
</feature>
<proteinExistence type="predicted"/>
<evidence type="ECO:0000313" key="3">
    <source>
        <dbReference type="Proteomes" id="UP000215335"/>
    </source>
</evidence>
<protein>
    <submittedName>
        <fullName evidence="2">Uncharacterized protein</fullName>
    </submittedName>
</protein>
<dbReference type="Proteomes" id="UP000215335">
    <property type="component" value="Unassembled WGS sequence"/>
</dbReference>
<dbReference type="EMBL" id="NNAY01000554">
    <property type="protein sequence ID" value="OXU27702.1"/>
    <property type="molecule type" value="Genomic_DNA"/>
</dbReference>
<reference evidence="2 3" key="1">
    <citation type="journal article" date="2017" name="Curr. Biol.">
        <title>The Evolution of Venom by Co-option of Single-Copy Genes.</title>
        <authorList>
            <person name="Martinson E.O."/>
            <person name="Mrinalini"/>
            <person name="Kelkar Y.D."/>
            <person name="Chang C.H."/>
            <person name="Werren J.H."/>
        </authorList>
    </citation>
    <scope>NUCLEOTIDE SEQUENCE [LARGE SCALE GENOMIC DNA]</scope>
    <source>
        <strain evidence="2 3">Alberta</strain>
        <tissue evidence="2">Whole body</tissue>
    </source>
</reference>
<accession>A0A232FAQ6</accession>
<feature type="region of interest" description="Disordered" evidence="1">
    <location>
        <begin position="1"/>
        <end position="29"/>
    </location>
</feature>
<dbReference type="AlphaFoldDB" id="A0A232FAQ6"/>
<evidence type="ECO:0000313" key="2">
    <source>
        <dbReference type="EMBL" id="OXU27702.1"/>
    </source>
</evidence>
<comment type="caution">
    <text evidence="2">The sequence shown here is derived from an EMBL/GenBank/DDBJ whole genome shotgun (WGS) entry which is preliminary data.</text>
</comment>
<keyword evidence="3" id="KW-1185">Reference proteome</keyword>
<sequence length="89" mass="10441">MTTVSEKNDADKDANQEHENGNADNQNADADVIQTTINEEDLIDGLDVVDAWDDEDEPRRRSWDRTRGKERRTSRYQRLWLLCINSLYE</sequence>